<keyword evidence="5" id="KW-1015">Disulfide bond</keyword>
<feature type="domain" description="Thioredoxin-like fold" evidence="6">
    <location>
        <begin position="4"/>
        <end position="79"/>
    </location>
</feature>
<dbReference type="eggNOG" id="arCOG02713">
    <property type="taxonomic scope" value="Archaea"/>
</dbReference>
<dbReference type="PIRSF" id="PIRSF037031">
    <property type="entry name" value="Redox_disulphide_2"/>
    <property type="match status" value="1"/>
</dbReference>
<evidence type="ECO:0000313" key="8">
    <source>
        <dbReference type="Proteomes" id="UP000000595"/>
    </source>
</evidence>
<dbReference type="PANTHER" id="PTHR36450:SF1">
    <property type="entry name" value="THIOREDOXIN"/>
    <property type="match status" value="1"/>
</dbReference>
<accession>Q8PYW2</accession>
<comment type="similarity">
    <text evidence="1 3">Belongs to the glutaredoxin family.</text>
</comment>
<dbReference type="InterPro" id="IPR036249">
    <property type="entry name" value="Thioredoxin-like_sf"/>
</dbReference>
<dbReference type="SUPFAM" id="SSF52833">
    <property type="entry name" value="Thioredoxin-like"/>
    <property type="match status" value="1"/>
</dbReference>
<keyword evidence="3" id="KW-0813">Transport</keyword>
<dbReference type="InterPro" id="IPR005243">
    <property type="entry name" value="THIRX-like_proc"/>
</dbReference>
<feature type="active site" description="Nucleophile" evidence="4">
    <location>
        <position position="13"/>
    </location>
</feature>
<keyword evidence="2 3" id="KW-0249">Electron transport</keyword>
<comment type="function">
    <text evidence="3">Does not function as a glutathione-disulfide oxidoreductase in the presence of glutathione and glutathione reductase. Has low thioredoxin activity in vitro.</text>
</comment>
<protein>
    <recommendedName>
        <fullName evidence="3">Thioredoxin</fullName>
    </recommendedName>
</protein>
<evidence type="ECO:0000256" key="2">
    <source>
        <dbReference type="ARBA" id="ARBA00022982"/>
    </source>
</evidence>
<name>Q8PYW2_METMA</name>
<evidence type="ECO:0000259" key="6">
    <source>
        <dbReference type="Pfam" id="PF13192"/>
    </source>
</evidence>
<evidence type="ECO:0000256" key="1">
    <source>
        <dbReference type="ARBA" id="ARBA00007787"/>
    </source>
</evidence>
<dbReference type="PANTHER" id="PTHR36450">
    <property type="entry name" value="THIOREDOXIN"/>
    <property type="match status" value="1"/>
</dbReference>
<dbReference type="Pfam" id="PF13192">
    <property type="entry name" value="Thioredoxin_3"/>
    <property type="match status" value="1"/>
</dbReference>
<evidence type="ECO:0000256" key="3">
    <source>
        <dbReference type="PIRNR" id="PIRNR037031"/>
    </source>
</evidence>
<dbReference type="AlphaFoldDB" id="Q8PYW2"/>
<dbReference type="PATRIC" id="fig|192952.21.peg.874"/>
<dbReference type="Gene3D" id="3.40.30.10">
    <property type="entry name" value="Glutaredoxin"/>
    <property type="match status" value="1"/>
</dbReference>
<keyword evidence="3 5" id="KW-0676">Redox-active center</keyword>
<evidence type="ECO:0000256" key="5">
    <source>
        <dbReference type="PIRSR" id="PIRSR037031-51"/>
    </source>
</evidence>
<sequence>MKYMKIEILGTGCAKCKKTKELAEKAVKELGVDAEIVKVEDFDKILGYGVMVTPALVIDGDVKVAGKVPSVEDIKKWITK</sequence>
<feature type="disulfide bond" description="Redox-active" evidence="5">
    <location>
        <begin position="13"/>
        <end position="16"/>
    </location>
</feature>
<dbReference type="EMBL" id="AE008384">
    <property type="protein sequence ID" value="AAM30433.1"/>
    <property type="molecule type" value="Genomic_DNA"/>
</dbReference>
<dbReference type="KEGG" id="mma:MM_0737"/>
<dbReference type="InterPro" id="IPR012336">
    <property type="entry name" value="Thioredoxin-like_fold"/>
</dbReference>
<dbReference type="NCBIfam" id="TIGR00412">
    <property type="entry name" value="redox_disulf_2"/>
    <property type="match status" value="1"/>
</dbReference>
<dbReference type="Proteomes" id="UP000000595">
    <property type="component" value="Chromosome"/>
</dbReference>
<feature type="active site" description="Nucleophile" evidence="4">
    <location>
        <position position="16"/>
    </location>
</feature>
<reference evidence="7 8" key="1">
    <citation type="journal article" date="2002" name="J. Mol. Microbiol. Biotechnol.">
        <title>The genome of Methanosarcina mazei: evidence for lateral gene transfer between Bacteria and Archaea.</title>
        <authorList>
            <person name="Deppenmeier U."/>
            <person name="Johann A."/>
            <person name="Hartsch T."/>
            <person name="Merkl R."/>
            <person name="Schmitz R.A."/>
            <person name="Martinez-Arias R."/>
            <person name="Henne A."/>
            <person name="Wiezer A."/>
            <person name="Baumer S."/>
            <person name="Jacobi C."/>
            <person name="Bruggemann H."/>
            <person name="Lienard T."/>
            <person name="Christmann A."/>
            <person name="Bomeke M."/>
            <person name="Steckel S."/>
            <person name="Bhattacharyya A."/>
            <person name="Lykidis A."/>
            <person name="Overbeek R."/>
            <person name="Klenk H.P."/>
            <person name="Gunsalus R.P."/>
            <person name="Fritz H.J."/>
            <person name="Gottschalk G."/>
        </authorList>
    </citation>
    <scope>NUCLEOTIDE SEQUENCE [LARGE SCALE GENOMIC DNA]</scope>
    <source>
        <strain evidence="8">ATCC BAA-159 / DSM 3647 / Goe1 / Go1 / JCM 11833 / OCM 88</strain>
    </source>
</reference>
<organism evidence="7 8">
    <name type="scientific">Methanosarcina mazei (strain ATCC BAA-159 / DSM 3647 / Goe1 / Go1 / JCM 11833 / OCM 88)</name>
    <name type="common">Methanosarcina frisia</name>
    <dbReference type="NCBI Taxonomy" id="192952"/>
    <lineage>
        <taxon>Archaea</taxon>
        <taxon>Methanobacteriati</taxon>
        <taxon>Methanobacteriota</taxon>
        <taxon>Stenosarchaea group</taxon>
        <taxon>Methanomicrobia</taxon>
        <taxon>Methanosarcinales</taxon>
        <taxon>Methanosarcinaceae</taxon>
        <taxon>Methanosarcina</taxon>
    </lineage>
</organism>
<gene>
    <name evidence="7" type="ordered locus">MM_0737</name>
</gene>
<proteinExistence type="inferred from homology"/>
<dbReference type="HOGENOM" id="CLU_090389_18_2_2"/>
<evidence type="ECO:0000256" key="4">
    <source>
        <dbReference type="PIRSR" id="PIRSR037031-50"/>
    </source>
</evidence>
<evidence type="ECO:0000313" key="7">
    <source>
        <dbReference type="EMBL" id="AAM30433.1"/>
    </source>
</evidence>